<evidence type="ECO:0000256" key="2">
    <source>
        <dbReference type="ARBA" id="ARBA00004347"/>
    </source>
</evidence>
<keyword evidence="5" id="KW-0963">Cytoplasm</keyword>
<dbReference type="GO" id="GO:0000139">
    <property type="term" value="C:Golgi membrane"/>
    <property type="evidence" value="ECO:0007669"/>
    <property type="project" value="UniProtKB-SubCell"/>
</dbReference>
<gene>
    <name evidence="12" type="ORF">ZEAMMB73_Zm00001d050474</name>
</gene>
<dbReference type="GO" id="GO:0006890">
    <property type="term" value="P:retrograde vesicle-mediated transport, Golgi to endoplasmic reticulum"/>
    <property type="evidence" value="ECO:0007669"/>
    <property type="project" value="InterPro"/>
</dbReference>
<dbReference type="GO" id="GO:0015031">
    <property type="term" value="P:protein transport"/>
    <property type="evidence" value="ECO:0007669"/>
    <property type="project" value="UniProtKB-KW"/>
</dbReference>
<dbReference type="STRING" id="4577.A0A1D6Q1T1"/>
<keyword evidence="7" id="KW-0653">Protein transport</keyword>
<dbReference type="InterPro" id="IPR011990">
    <property type="entry name" value="TPR-like_helical_dom_sf"/>
</dbReference>
<reference evidence="12" key="1">
    <citation type="submission" date="2015-12" db="EMBL/GenBank/DDBJ databases">
        <title>Update maize B73 reference genome by single molecule sequencing technologies.</title>
        <authorList>
            <consortium name="Maize Genome Sequencing Project"/>
            <person name="Ware D."/>
        </authorList>
    </citation>
    <scope>NUCLEOTIDE SEQUENCE</scope>
    <source>
        <tissue evidence="12">Seedling</tissue>
    </source>
</reference>
<evidence type="ECO:0000256" key="5">
    <source>
        <dbReference type="ARBA" id="ARBA00022490"/>
    </source>
</evidence>
<dbReference type="GO" id="GO:0005198">
    <property type="term" value="F:structural molecule activity"/>
    <property type="evidence" value="ECO:0007669"/>
    <property type="project" value="InterPro"/>
</dbReference>
<keyword evidence="10" id="KW-0968">Cytoplasmic vesicle</keyword>
<dbReference type="SMR" id="A0A1D6Q1T1"/>
<evidence type="ECO:0000256" key="3">
    <source>
        <dbReference type="ARBA" id="ARBA00008827"/>
    </source>
</evidence>
<dbReference type="ExpressionAtlas" id="A0A1D6Q1T1">
    <property type="expression patterns" value="baseline"/>
</dbReference>
<comment type="similarity">
    <text evidence="3">Belongs to the COPE family.</text>
</comment>
<evidence type="ECO:0000313" key="12">
    <source>
        <dbReference type="EMBL" id="AQK52572.1"/>
    </source>
</evidence>
<evidence type="ECO:0000256" key="1">
    <source>
        <dbReference type="ARBA" id="ARBA00004255"/>
    </source>
</evidence>
<dbReference type="PANTHER" id="PTHR10805">
    <property type="entry name" value="COATOMER SUBUNIT EPSILON"/>
    <property type="match status" value="1"/>
</dbReference>
<dbReference type="GO" id="GO:0030663">
    <property type="term" value="C:COPI-coated vesicle membrane"/>
    <property type="evidence" value="ECO:0007669"/>
    <property type="project" value="UniProtKB-SubCell"/>
</dbReference>
<evidence type="ECO:0000256" key="8">
    <source>
        <dbReference type="ARBA" id="ARBA00023034"/>
    </source>
</evidence>
<dbReference type="Pfam" id="PF04733">
    <property type="entry name" value="Coatomer_E"/>
    <property type="match status" value="1"/>
</dbReference>
<dbReference type="EMBL" id="CM000780">
    <property type="protein sequence ID" value="AQK52572.1"/>
    <property type="molecule type" value="Genomic_DNA"/>
</dbReference>
<keyword evidence="8" id="KW-0333">Golgi apparatus</keyword>
<accession>A0A1D6Q1T1</accession>
<sequence length="74" mass="8138">MHMGNFEDAEGLLLESLNKDAKDTETLANLTVCSLNLGKPATRYLNQLKLAHPDLVKRMSSAAESFDRACQAMV</sequence>
<evidence type="ECO:0000256" key="10">
    <source>
        <dbReference type="ARBA" id="ARBA00023329"/>
    </source>
</evidence>
<proteinExistence type="inferred from homology"/>
<dbReference type="Gene3D" id="1.25.40.10">
    <property type="entry name" value="Tetratricopeptide repeat domain"/>
    <property type="match status" value="1"/>
</dbReference>
<keyword evidence="4" id="KW-0813">Transport</keyword>
<dbReference type="InterPro" id="IPR006822">
    <property type="entry name" value="Coatomer_esu"/>
</dbReference>
<evidence type="ECO:0000256" key="11">
    <source>
        <dbReference type="ARBA" id="ARBA00025582"/>
    </source>
</evidence>
<evidence type="ECO:0000256" key="9">
    <source>
        <dbReference type="ARBA" id="ARBA00023136"/>
    </source>
</evidence>
<protein>
    <submittedName>
        <fullName evidence="12">Coatomer subunit epsilon-2</fullName>
    </submittedName>
</protein>
<dbReference type="AlphaFoldDB" id="A0A1D6Q1T1"/>
<name>A0A1D6Q1T1_MAIZE</name>
<dbReference type="PANTHER" id="PTHR10805:SF2">
    <property type="entry name" value="COATOMER SUBUNIT EPSILON-2"/>
    <property type="match status" value="1"/>
</dbReference>
<comment type="subcellular location">
    <subcellularLocation>
        <location evidence="2">Cytoplasmic vesicle</location>
        <location evidence="2">COPI-coated vesicle membrane</location>
        <topology evidence="2">Peripheral membrane protein</topology>
        <orientation evidence="2">Cytoplasmic side</orientation>
    </subcellularLocation>
    <subcellularLocation>
        <location evidence="1">Golgi apparatus membrane</location>
        <topology evidence="1">Peripheral membrane protein</topology>
        <orientation evidence="1">Cytoplasmic side</orientation>
    </subcellularLocation>
</comment>
<evidence type="ECO:0000256" key="7">
    <source>
        <dbReference type="ARBA" id="ARBA00022927"/>
    </source>
</evidence>
<evidence type="ECO:0000256" key="4">
    <source>
        <dbReference type="ARBA" id="ARBA00022448"/>
    </source>
</evidence>
<comment type="function">
    <text evidence="11">The coatomer is a cytosolic protein complex that binds to dilysine motifs and reversibly associates with Golgi non-clathrin-coated vesicles, which further mediate biosynthetic protein transport from the ER, via the Golgi up to the trans Golgi network. The coatomer complex is required for budding from Golgi membranes, and is essential for the retrograde Golgi-to-ER transport of dilysine-tagged proteins.</text>
</comment>
<keyword evidence="9" id="KW-0472">Membrane</keyword>
<evidence type="ECO:0000256" key="6">
    <source>
        <dbReference type="ARBA" id="ARBA00022892"/>
    </source>
</evidence>
<dbReference type="InParanoid" id="A0A1D6Q1T1"/>
<organism evidence="12">
    <name type="scientific">Zea mays</name>
    <name type="common">Maize</name>
    <dbReference type="NCBI Taxonomy" id="4577"/>
    <lineage>
        <taxon>Eukaryota</taxon>
        <taxon>Viridiplantae</taxon>
        <taxon>Streptophyta</taxon>
        <taxon>Embryophyta</taxon>
        <taxon>Tracheophyta</taxon>
        <taxon>Spermatophyta</taxon>
        <taxon>Magnoliopsida</taxon>
        <taxon>Liliopsida</taxon>
        <taxon>Poales</taxon>
        <taxon>Poaceae</taxon>
        <taxon>PACMAD clade</taxon>
        <taxon>Panicoideae</taxon>
        <taxon>Andropogonodae</taxon>
        <taxon>Andropogoneae</taxon>
        <taxon>Tripsacinae</taxon>
        <taxon>Zea</taxon>
    </lineage>
</organism>
<keyword evidence="6" id="KW-0931">ER-Golgi transport</keyword>